<evidence type="ECO:0000313" key="1">
    <source>
        <dbReference type="EMBL" id="AST57397.1"/>
    </source>
</evidence>
<dbReference type="EMBL" id="CP016893">
    <property type="protein sequence ID" value="AST57397.1"/>
    <property type="molecule type" value="Genomic_DNA"/>
</dbReference>
<reference evidence="1 2" key="1">
    <citation type="submission" date="2016-08" db="EMBL/GenBank/DDBJ databases">
        <title>A novel genetic cassette of butanologenic Thermoanaerobacterium thermosaccharolyticum that directly convert cellulose to butanol.</title>
        <authorList>
            <person name="Li T."/>
            <person name="He J."/>
        </authorList>
    </citation>
    <scope>NUCLEOTIDE SEQUENCE [LARGE SCALE GENOMIC DNA]</scope>
    <source>
        <strain evidence="1 2">TG57</strain>
    </source>
</reference>
<protein>
    <submittedName>
        <fullName evidence="1">Uncharacterized protein</fullName>
    </submittedName>
</protein>
<dbReference type="Proteomes" id="UP000214975">
    <property type="component" value="Chromosome"/>
</dbReference>
<gene>
    <name evidence="1" type="ORF">Thert_01325</name>
</gene>
<proteinExistence type="predicted"/>
<sequence length="168" mass="19179">MEIMDDFINSCNKALERENSSFRFVKGYITKITSDEEIESIETIFEYDQDTVKIRIDHALKLLTDKNNPDYRNSIKESISAVEAICRKISGKRNATLGNALEEIGKKNIIHPALKNAFEKLYGYTSDAEGIRHALLEEPNLSYEDALYMLVICSAFINYLIEKASLDK</sequence>
<name>A0A223HYC8_THETR</name>
<evidence type="ECO:0000313" key="2">
    <source>
        <dbReference type="Proteomes" id="UP000214975"/>
    </source>
</evidence>
<dbReference type="AlphaFoldDB" id="A0A223HYC8"/>
<organism evidence="1 2">
    <name type="scientific">Thermoanaerobacterium thermosaccharolyticum</name>
    <name type="common">Clostridium thermosaccharolyticum</name>
    <dbReference type="NCBI Taxonomy" id="1517"/>
    <lineage>
        <taxon>Bacteria</taxon>
        <taxon>Bacillati</taxon>
        <taxon>Bacillota</taxon>
        <taxon>Clostridia</taxon>
        <taxon>Thermoanaerobacterales</taxon>
        <taxon>Thermoanaerobacteraceae</taxon>
        <taxon>Thermoanaerobacterium</taxon>
    </lineage>
</organism>
<accession>A0A223HYC8</accession>